<gene>
    <name evidence="9" type="ORF">Aory05_000307700</name>
</gene>
<evidence type="ECO:0000256" key="4">
    <source>
        <dbReference type="ARBA" id="ARBA00022723"/>
    </source>
</evidence>
<comment type="cofactor">
    <cofactor evidence="1">
        <name>heme</name>
        <dbReference type="ChEBI" id="CHEBI:30413"/>
    </cofactor>
</comment>
<evidence type="ECO:0000256" key="3">
    <source>
        <dbReference type="ARBA" id="ARBA00022617"/>
    </source>
</evidence>
<keyword evidence="4" id="KW-0479">Metal-binding</keyword>
<evidence type="ECO:0000313" key="9">
    <source>
        <dbReference type="EMBL" id="GMG44089.1"/>
    </source>
</evidence>
<evidence type="ECO:0000256" key="5">
    <source>
        <dbReference type="ARBA" id="ARBA00023002"/>
    </source>
</evidence>
<keyword evidence="8" id="KW-0812">Transmembrane</keyword>
<evidence type="ECO:0000256" key="7">
    <source>
        <dbReference type="ARBA" id="ARBA00023033"/>
    </source>
</evidence>
<dbReference type="EMBL" id="BSYB01000009">
    <property type="protein sequence ID" value="GMG44089.1"/>
    <property type="molecule type" value="Genomic_DNA"/>
</dbReference>
<comment type="caution">
    <text evidence="9">The sequence shown here is derived from an EMBL/GenBank/DDBJ whole genome shotgun (WGS) entry which is preliminary data.</text>
</comment>
<dbReference type="SUPFAM" id="SSF48264">
    <property type="entry name" value="Cytochrome P450"/>
    <property type="match status" value="1"/>
</dbReference>
<evidence type="ECO:0000256" key="6">
    <source>
        <dbReference type="ARBA" id="ARBA00023004"/>
    </source>
</evidence>
<evidence type="ECO:0000256" key="2">
    <source>
        <dbReference type="ARBA" id="ARBA00010617"/>
    </source>
</evidence>
<evidence type="ECO:0000256" key="8">
    <source>
        <dbReference type="SAM" id="Phobius"/>
    </source>
</evidence>
<organism evidence="9 10">
    <name type="scientific">Aspergillus oryzae var. brunneus</name>
    <dbReference type="NCBI Taxonomy" id="332754"/>
    <lineage>
        <taxon>Eukaryota</taxon>
        <taxon>Fungi</taxon>
        <taxon>Dikarya</taxon>
        <taxon>Ascomycota</taxon>
        <taxon>Pezizomycotina</taxon>
        <taxon>Eurotiomycetes</taxon>
        <taxon>Eurotiomycetidae</taxon>
        <taxon>Eurotiales</taxon>
        <taxon>Aspergillaceae</taxon>
        <taxon>Aspergillus</taxon>
        <taxon>Aspergillus subgen. Circumdati</taxon>
    </lineage>
</organism>
<keyword evidence="6" id="KW-0408">Iron</keyword>
<proteinExistence type="inferred from homology"/>
<comment type="similarity">
    <text evidence="2">Belongs to the cytochrome P450 family.</text>
</comment>
<dbReference type="Gene3D" id="1.10.630.10">
    <property type="entry name" value="Cytochrome P450"/>
    <property type="match status" value="1"/>
</dbReference>
<feature type="transmembrane region" description="Helical" evidence="8">
    <location>
        <begin position="6"/>
        <end position="28"/>
    </location>
</feature>
<evidence type="ECO:0000256" key="1">
    <source>
        <dbReference type="ARBA" id="ARBA00001971"/>
    </source>
</evidence>
<keyword evidence="10" id="KW-1185">Reference proteome</keyword>
<dbReference type="PANTHER" id="PTHR24305">
    <property type="entry name" value="CYTOCHROME P450"/>
    <property type="match status" value="1"/>
</dbReference>
<dbReference type="InterPro" id="IPR001128">
    <property type="entry name" value="Cyt_P450"/>
</dbReference>
<reference evidence="9" key="1">
    <citation type="submission" date="2023-04" db="EMBL/GenBank/DDBJ databases">
        <title>Aspergillus oryzae var. brunneus NBRC 4377.</title>
        <authorList>
            <person name="Ichikawa N."/>
            <person name="Sato H."/>
            <person name="Tonouchi N."/>
        </authorList>
    </citation>
    <scope>NUCLEOTIDE SEQUENCE</scope>
    <source>
        <strain evidence="9">NBRC 4377</strain>
    </source>
</reference>
<keyword evidence="7" id="KW-0503">Monooxygenase</keyword>
<keyword evidence="8" id="KW-0472">Membrane</keyword>
<protein>
    <submittedName>
        <fullName evidence="9">Unnamed protein product</fullName>
    </submittedName>
</protein>
<keyword evidence="3" id="KW-0349">Heme</keyword>
<dbReference type="InterPro" id="IPR050121">
    <property type="entry name" value="Cytochrome_P450_monoxygenase"/>
</dbReference>
<name>A0ABQ6KHX3_ASPOZ</name>
<dbReference type="Proteomes" id="UP001165189">
    <property type="component" value="Unassembled WGS sequence"/>
</dbReference>
<keyword evidence="5" id="KW-0560">Oxidoreductase</keyword>
<dbReference type="PANTHER" id="PTHR24305:SF157">
    <property type="entry name" value="N-ACETYLTRYPTOPHAN 6-HYDROXYLASE IVOC-RELATED"/>
    <property type="match status" value="1"/>
</dbReference>
<dbReference type="InterPro" id="IPR036396">
    <property type="entry name" value="Cyt_P450_sf"/>
</dbReference>
<evidence type="ECO:0000313" key="10">
    <source>
        <dbReference type="Proteomes" id="UP001165189"/>
    </source>
</evidence>
<sequence>MEDTFNLAVLGGVIVLYSLGLVIYRLYFSPLAKFPGSKLAAATGWYEFYFDYWIGGKYLFEIERMHQVALQRITHVMNSKEATELKDTHREVSLFHHIVESDMPESERSPERLVQEAQVLLSAGTVTTARTIAFASFYILARSEIKAKLQAELRDAMDGWPEKVPTFMDLERLQYLQAIIKESLRLGYGIMHRLPRVSPDLPIQYKDFTIPVWVSHLSTLLILPIIKQN</sequence>
<keyword evidence="8" id="KW-1133">Transmembrane helix</keyword>
<accession>A0ABQ6KHX3</accession>
<dbReference type="Pfam" id="PF00067">
    <property type="entry name" value="p450"/>
    <property type="match status" value="1"/>
</dbReference>